<dbReference type="Pfam" id="PF12430">
    <property type="entry name" value="ABA_GPCR"/>
    <property type="match status" value="1"/>
</dbReference>
<comment type="catalytic activity">
    <reaction evidence="8">
        <text>fluoride(in) = fluoride(out)</text>
        <dbReference type="Rhea" id="RHEA:76159"/>
        <dbReference type="ChEBI" id="CHEBI:17051"/>
    </reaction>
</comment>
<dbReference type="Pfam" id="PF12537">
    <property type="entry name" value="GPHR_N"/>
    <property type="match status" value="1"/>
</dbReference>
<feature type="transmembrane region" description="Helical" evidence="9">
    <location>
        <begin position="42"/>
        <end position="66"/>
    </location>
</feature>
<feature type="transmembrane region" description="Helical" evidence="9">
    <location>
        <begin position="387"/>
        <end position="405"/>
    </location>
</feature>
<evidence type="ECO:0000256" key="2">
    <source>
        <dbReference type="ARBA" id="ARBA00009478"/>
    </source>
</evidence>
<gene>
    <name evidence="12" type="ORF">BIW11_01472</name>
</gene>
<evidence type="ECO:0000256" key="5">
    <source>
        <dbReference type="ARBA" id="ARBA00023136"/>
    </source>
</evidence>
<keyword evidence="3 9" id="KW-0812">Transmembrane</keyword>
<dbReference type="PANTHER" id="PTHR15948:SF0">
    <property type="entry name" value="GOLGI PH REGULATOR A-RELATED"/>
    <property type="match status" value="1"/>
</dbReference>
<dbReference type="InterPro" id="IPR022535">
    <property type="entry name" value="Golgi_pH-regulator_cons_dom"/>
</dbReference>
<feature type="transmembrane region" description="Helical" evidence="9">
    <location>
        <begin position="113"/>
        <end position="129"/>
    </location>
</feature>
<dbReference type="InterPro" id="IPR015672">
    <property type="entry name" value="GPHR/GTG"/>
</dbReference>
<evidence type="ECO:0000259" key="10">
    <source>
        <dbReference type="Pfam" id="PF12430"/>
    </source>
</evidence>
<evidence type="ECO:0000313" key="13">
    <source>
        <dbReference type="Proteomes" id="UP000192247"/>
    </source>
</evidence>
<evidence type="ECO:0000256" key="3">
    <source>
        <dbReference type="ARBA" id="ARBA00022692"/>
    </source>
</evidence>
<comment type="catalytic activity">
    <reaction evidence="7">
        <text>bromide(in) = bromide(out)</text>
        <dbReference type="Rhea" id="RHEA:75383"/>
        <dbReference type="ChEBI" id="CHEBI:15858"/>
    </reaction>
</comment>
<comment type="caution">
    <text evidence="12">The sequence shown here is derived from an EMBL/GenBank/DDBJ whole genome shotgun (WGS) entry which is preliminary data.</text>
</comment>
<dbReference type="InterPro" id="IPR025969">
    <property type="entry name" value="ABA_GPCR_dom"/>
</dbReference>
<keyword evidence="13" id="KW-1185">Reference proteome</keyword>
<organism evidence="12 13">
    <name type="scientific">Tropilaelaps mercedesae</name>
    <dbReference type="NCBI Taxonomy" id="418985"/>
    <lineage>
        <taxon>Eukaryota</taxon>
        <taxon>Metazoa</taxon>
        <taxon>Ecdysozoa</taxon>
        <taxon>Arthropoda</taxon>
        <taxon>Chelicerata</taxon>
        <taxon>Arachnida</taxon>
        <taxon>Acari</taxon>
        <taxon>Parasitiformes</taxon>
        <taxon>Mesostigmata</taxon>
        <taxon>Gamasina</taxon>
        <taxon>Dermanyssoidea</taxon>
        <taxon>Laelapidae</taxon>
        <taxon>Tropilaelaps</taxon>
    </lineage>
</organism>
<feature type="domain" description="Golgi pH regulator conserved" evidence="11">
    <location>
        <begin position="145"/>
        <end position="209"/>
    </location>
</feature>
<dbReference type="Proteomes" id="UP000192247">
    <property type="component" value="Unassembled WGS sequence"/>
</dbReference>
<feature type="domain" description="Abscisic acid G-protein coupled receptor-like" evidence="10">
    <location>
        <begin position="285"/>
        <end position="452"/>
    </location>
</feature>
<feature type="transmembrane region" description="Helical" evidence="9">
    <location>
        <begin position="72"/>
        <end position="92"/>
    </location>
</feature>
<evidence type="ECO:0000256" key="1">
    <source>
        <dbReference type="ARBA" id="ARBA00004141"/>
    </source>
</evidence>
<sequence length="467" mass="53843">MQLLVDILIMFLSQMVFFISGWTFFLRVLFRDYEVRLLRVQALFSVMFALCCSLFELVLFEIVGVLAAPSRVVIWCCVLGAILVMLTTVIPYQIGRLVVDNVDFVRAATLKNALIWLLWLGYLAIFWKIGDTFPIQNRRQGAFGMEHLISRVGVIGVTMIALLSSFGAVNQPYSTMRLFMHPITHEDIWQGEKRLMQKMELIILKKKRIELIRDEARREARRQSCCPAASTVWGAIHRRIDAIVSCEHRLLRQLHDEVMALEVDKERLFLESVARHSAFSRLQWSKTWTGRYFNATGSLLSVFGCWRLTKSAANIVLNPCGRLDPATRWVQVAINVVGVDVNVDMWSQYVSFALIGVLVLVNIRSLLRNLSRLFNALARPSSSNVVVLVLAQLMGMYAISSVLLMRKNLPKRYRQAVTMVLGNLRFRFYHRWFDVIFLCSGLFWMVFLYVMHDLPESGRQAAMYRRL</sequence>
<feature type="transmembrane region" description="Helical" evidence="9">
    <location>
        <begin position="432"/>
        <end position="451"/>
    </location>
</feature>
<comment type="similarity">
    <text evidence="2">Belongs to the Golgi pH regulator (TC 1.A.38) family.</text>
</comment>
<protein>
    <submittedName>
        <fullName evidence="12">Golgi pH regulator-like</fullName>
    </submittedName>
</protein>
<keyword evidence="5 9" id="KW-0472">Membrane</keyword>
<feature type="transmembrane region" description="Helical" evidence="9">
    <location>
        <begin position="149"/>
        <end position="169"/>
    </location>
</feature>
<dbReference type="OrthoDB" id="264392at2759"/>
<dbReference type="AlphaFoldDB" id="A0A1V9XDG0"/>
<dbReference type="EMBL" id="MNPL01014184">
    <property type="protein sequence ID" value="OQR71574.1"/>
    <property type="molecule type" value="Genomic_DNA"/>
</dbReference>
<proteinExistence type="inferred from homology"/>
<accession>A0A1V9XDG0</accession>
<evidence type="ECO:0000256" key="8">
    <source>
        <dbReference type="ARBA" id="ARBA00044702"/>
    </source>
</evidence>
<reference evidence="12 13" key="1">
    <citation type="journal article" date="2017" name="Gigascience">
        <title>Draft genome of the honey bee ectoparasitic mite, Tropilaelaps mercedesae, is shaped by the parasitic life history.</title>
        <authorList>
            <person name="Dong X."/>
            <person name="Armstrong S.D."/>
            <person name="Xia D."/>
            <person name="Makepeace B.L."/>
            <person name="Darby A.C."/>
            <person name="Kadowaki T."/>
        </authorList>
    </citation>
    <scope>NUCLEOTIDE SEQUENCE [LARGE SCALE GENOMIC DNA]</scope>
    <source>
        <strain evidence="12">Wuxi-XJTLU</strain>
    </source>
</reference>
<dbReference type="GO" id="GO:0016020">
    <property type="term" value="C:membrane"/>
    <property type="evidence" value="ECO:0007669"/>
    <property type="project" value="UniProtKB-SubCell"/>
</dbReference>
<evidence type="ECO:0000259" key="11">
    <source>
        <dbReference type="Pfam" id="PF12537"/>
    </source>
</evidence>
<comment type="subcellular location">
    <subcellularLocation>
        <location evidence="1">Membrane</location>
        <topology evidence="1">Multi-pass membrane protein</topology>
    </subcellularLocation>
</comment>
<keyword evidence="4 9" id="KW-1133">Transmembrane helix</keyword>
<dbReference type="STRING" id="418985.A0A1V9XDG0"/>
<feature type="transmembrane region" description="Helical" evidence="9">
    <location>
        <begin position="6"/>
        <end position="30"/>
    </location>
</feature>
<dbReference type="InParanoid" id="A0A1V9XDG0"/>
<feature type="transmembrane region" description="Helical" evidence="9">
    <location>
        <begin position="349"/>
        <end position="367"/>
    </location>
</feature>
<evidence type="ECO:0000256" key="4">
    <source>
        <dbReference type="ARBA" id="ARBA00022989"/>
    </source>
</evidence>
<evidence type="ECO:0000313" key="12">
    <source>
        <dbReference type="EMBL" id="OQR71574.1"/>
    </source>
</evidence>
<evidence type="ECO:0000256" key="6">
    <source>
        <dbReference type="ARBA" id="ARBA00024145"/>
    </source>
</evidence>
<dbReference type="PANTHER" id="PTHR15948">
    <property type="entry name" value="G-PROTEIN COUPLED RECEPTOR 89-RELATED"/>
    <property type="match status" value="1"/>
</dbReference>
<evidence type="ECO:0000256" key="7">
    <source>
        <dbReference type="ARBA" id="ARBA00035085"/>
    </source>
</evidence>
<evidence type="ECO:0000256" key="9">
    <source>
        <dbReference type="SAM" id="Phobius"/>
    </source>
</evidence>
<name>A0A1V9XDG0_9ACAR</name>
<comment type="catalytic activity">
    <reaction evidence="6">
        <text>iodide(out) = iodide(in)</text>
        <dbReference type="Rhea" id="RHEA:66324"/>
        <dbReference type="ChEBI" id="CHEBI:16382"/>
    </reaction>
</comment>